<protein>
    <submittedName>
        <fullName evidence="2">Uncharacterized protein</fullName>
    </submittedName>
</protein>
<organism evidence="2 3">
    <name type="scientific">Pseudomonas protegens</name>
    <dbReference type="NCBI Taxonomy" id="380021"/>
    <lineage>
        <taxon>Bacteria</taxon>
        <taxon>Pseudomonadati</taxon>
        <taxon>Pseudomonadota</taxon>
        <taxon>Gammaproteobacteria</taxon>
        <taxon>Pseudomonadales</taxon>
        <taxon>Pseudomonadaceae</taxon>
        <taxon>Pseudomonas</taxon>
    </lineage>
</organism>
<sequence length="253" mass="27759">MNAKVKNTEEAQEKTGKSPIAWGMIGSVILAITTPFFYLNGKAYHDGYLGYFQLETSMFPMDTSTTFVNAVLAWYHAMTNGLKGGLEFIGQHWLWAAIVCVLSILVFGGLNYLIALFNKKITDKKQSAKQPQATVAAPSFFKEIGKCALYIFIPSYGLFVAMFFISFILMITITPFVLIGKDSAAEDLKNGFKDSPQVTVNDPDGHKGTYRVMQCSASFCALYADGKAITVPIATLNWVVSDVAEKLKAQPGN</sequence>
<feature type="transmembrane region" description="Helical" evidence="1">
    <location>
        <begin position="159"/>
        <end position="179"/>
    </location>
</feature>
<feature type="transmembrane region" description="Helical" evidence="1">
    <location>
        <begin position="20"/>
        <end position="39"/>
    </location>
</feature>
<feature type="transmembrane region" description="Helical" evidence="1">
    <location>
        <begin position="93"/>
        <end position="114"/>
    </location>
</feature>
<gene>
    <name evidence="2" type="ORF">DMX08_25795</name>
</gene>
<dbReference type="Proteomes" id="UP000248188">
    <property type="component" value="Unassembled WGS sequence"/>
</dbReference>
<evidence type="ECO:0000256" key="1">
    <source>
        <dbReference type="SAM" id="Phobius"/>
    </source>
</evidence>
<proteinExistence type="predicted"/>
<comment type="caution">
    <text evidence="2">The sequence shown here is derived from an EMBL/GenBank/DDBJ whole genome shotgun (WGS) entry which is preliminary data.</text>
</comment>
<accession>A0A9Q6IB24</accession>
<keyword evidence="1" id="KW-1133">Transmembrane helix</keyword>
<name>A0A9Q6IB24_9PSED</name>
<dbReference type="RefSeq" id="WP_110653259.1">
    <property type="nucleotide sequence ID" value="NZ_CP063455.1"/>
</dbReference>
<evidence type="ECO:0000313" key="3">
    <source>
        <dbReference type="Proteomes" id="UP000248188"/>
    </source>
</evidence>
<dbReference type="AlphaFoldDB" id="A0A9Q6IB24"/>
<keyword evidence="1" id="KW-0812">Transmembrane</keyword>
<keyword evidence="1" id="KW-0472">Membrane</keyword>
<dbReference type="EMBL" id="QJRN01000019">
    <property type="protein sequence ID" value="PYC30980.1"/>
    <property type="molecule type" value="Genomic_DNA"/>
</dbReference>
<reference evidence="2 3" key="1">
    <citation type="submission" date="2018-06" db="EMBL/GenBank/DDBJ databases">
        <title>Pseudomonas diversity within urban Lake Michigan freshwaters.</title>
        <authorList>
            <person name="Batrich M."/>
            <person name="Hatzopoulos T."/>
            <person name="Putonti C."/>
        </authorList>
    </citation>
    <scope>NUCLEOTIDE SEQUENCE [LARGE SCALE GENOMIC DNA]</scope>
    <source>
        <strain evidence="2 3">MB-090624</strain>
    </source>
</reference>
<evidence type="ECO:0000313" key="2">
    <source>
        <dbReference type="EMBL" id="PYC30980.1"/>
    </source>
</evidence>